<dbReference type="Proteomes" id="UP000284706">
    <property type="component" value="Unassembled WGS sequence"/>
</dbReference>
<protein>
    <submittedName>
        <fullName evidence="2">Uncharacterized protein</fullName>
    </submittedName>
</protein>
<sequence>MARTVSFRTANSIHHLVSLPRHLTPAHNPPNAPRRPRLRAGGVEEGVGAERRWGRVVWFERQSNAFVSSNPRRPHLLAAGGRERRLGSFGEGGIALGGLSACVGAPAQTKASSSGRSWKTTGGLWRGVGWACDLGVRACACADHDPEQEESCKAAGGVALGPQPRYQDPQQEEVEEGGWRRMCTVCVARAGWDGCVAGGVFQRHLHLVNAPRAKSARRSNEGVSHHSEYNEALHSGSGINFFDDSGEEPLKNLVFLLFRYVHRSLTYEYDLINGFSGLLRQLAIQMKSGLLEGVHTSSFDIGILLYDLYPKQGIFARHHGFPSWSWAGWHRECFGFSGYCGDTAQANRWLSMMTYIDWYKHEPGTLKLGLVWDFGTTKEYDNLTENHIGYRATPANPYGHSFERLFMPELRDDEEMREDIRSEIGDRSYHVLQFWAQVAHFAALDDPDKFDMDSDRDDPQILGQKREGYSAEISGPWACIFKILDSQGAICGGIKLDDPSLVRSLEGSHEFILLSRVDRYEDFFNNAVKTDRPMYWVFVIEWIGSKKVVAERRGVGFIFWDCLRQMFYPGKGWKEIVLA</sequence>
<name>A0A409YHQ2_9AGAR</name>
<dbReference type="AlphaFoldDB" id="A0A409YHQ2"/>
<dbReference type="EMBL" id="NHYE01000841">
    <property type="protein sequence ID" value="PPR02551.1"/>
    <property type="molecule type" value="Genomic_DNA"/>
</dbReference>
<reference evidence="2 3" key="1">
    <citation type="journal article" date="2018" name="Evol. Lett.">
        <title>Horizontal gene cluster transfer increased hallucinogenic mushroom diversity.</title>
        <authorList>
            <person name="Reynolds H.T."/>
            <person name="Vijayakumar V."/>
            <person name="Gluck-Thaler E."/>
            <person name="Korotkin H.B."/>
            <person name="Matheny P.B."/>
            <person name="Slot J.C."/>
        </authorList>
    </citation>
    <scope>NUCLEOTIDE SEQUENCE [LARGE SCALE GENOMIC DNA]</scope>
    <source>
        <strain evidence="2 3">SRW20</strain>
    </source>
</reference>
<accession>A0A409YHQ2</accession>
<evidence type="ECO:0000256" key="1">
    <source>
        <dbReference type="SAM" id="MobiDB-lite"/>
    </source>
</evidence>
<gene>
    <name evidence="2" type="ORF">CVT26_012019</name>
</gene>
<proteinExistence type="predicted"/>
<organism evidence="2 3">
    <name type="scientific">Gymnopilus dilepis</name>
    <dbReference type="NCBI Taxonomy" id="231916"/>
    <lineage>
        <taxon>Eukaryota</taxon>
        <taxon>Fungi</taxon>
        <taxon>Dikarya</taxon>
        <taxon>Basidiomycota</taxon>
        <taxon>Agaricomycotina</taxon>
        <taxon>Agaricomycetes</taxon>
        <taxon>Agaricomycetidae</taxon>
        <taxon>Agaricales</taxon>
        <taxon>Agaricineae</taxon>
        <taxon>Hymenogastraceae</taxon>
        <taxon>Gymnopilus</taxon>
    </lineage>
</organism>
<feature type="region of interest" description="Disordered" evidence="1">
    <location>
        <begin position="18"/>
        <end position="42"/>
    </location>
</feature>
<dbReference type="InParanoid" id="A0A409YHQ2"/>
<keyword evidence="3" id="KW-1185">Reference proteome</keyword>
<evidence type="ECO:0000313" key="3">
    <source>
        <dbReference type="Proteomes" id="UP000284706"/>
    </source>
</evidence>
<comment type="caution">
    <text evidence="2">The sequence shown here is derived from an EMBL/GenBank/DDBJ whole genome shotgun (WGS) entry which is preliminary data.</text>
</comment>
<dbReference type="STRING" id="231916.A0A409YHQ2"/>
<evidence type="ECO:0000313" key="2">
    <source>
        <dbReference type="EMBL" id="PPR02551.1"/>
    </source>
</evidence>